<protein>
    <recommendedName>
        <fullName evidence="3">Outer membrane protein beta-barrel domain-containing protein</fullName>
    </recommendedName>
</protein>
<keyword evidence="2" id="KW-1185">Reference proteome</keyword>
<name>A0ABT8LGL5_9BACT</name>
<comment type="caution">
    <text evidence="1">The sequence shown here is derived from an EMBL/GenBank/DDBJ whole genome shotgun (WGS) entry which is preliminary data.</text>
</comment>
<evidence type="ECO:0008006" key="3">
    <source>
        <dbReference type="Google" id="ProtNLM"/>
    </source>
</evidence>
<gene>
    <name evidence="1" type="ORF">QQ020_25765</name>
</gene>
<dbReference type="RefSeq" id="WP_346760841.1">
    <property type="nucleotide sequence ID" value="NZ_JAUJEB010000006.1"/>
</dbReference>
<proteinExistence type="predicted"/>
<organism evidence="1 2">
    <name type="scientific">Agaribacillus aureus</name>
    <dbReference type="NCBI Taxonomy" id="3051825"/>
    <lineage>
        <taxon>Bacteria</taxon>
        <taxon>Pseudomonadati</taxon>
        <taxon>Bacteroidota</taxon>
        <taxon>Cytophagia</taxon>
        <taxon>Cytophagales</taxon>
        <taxon>Splendidivirgaceae</taxon>
        <taxon>Agaribacillus</taxon>
    </lineage>
</organism>
<sequence>MKNNIIMLLSIFLGLTSAGTYGQDVDDIDTKFWGIHIGAGTGFSSIQELKTSGVIFSGLSTNYRLGFGKRAERSRFEFDISLTTGEMKAQTNEISSENKFNARLNIAYLRRIAPESGLKWYLGPVLEVQGIFTDNADLSNNSSYLLYNNTLSVKGQVEKQINNRLSLTYSLATGIVGMVYERQSFAFSAPQELLESGQYNNRAGEQTRLYKHGKMATLGKYYRFISGLSLNLNRSKSMWRLSYNWDFLRYRQISKGAITATDHNVTLTYIFKV</sequence>
<dbReference type="Proteomes" id="UP001172083">
    <property type="component" value="Unassembled WGS sequence"/>
</dbReference>
<evidence type="ECO:0000313" key="1">
    <source>
        <dbReference type="EMBL" id="MDN5215511.1"/>
    </source>
</evidence>
<evidence type="ECO:0000313" key="2">
    <source>
        <dbReference type="Proteomes" id="UP001172083"/>
    </source>
</evidence>
<reference evidence="1" key="1">
    <citation type="submission" date="2023-06" db="EMBL/GenBank/DDBJ databases">
        <title>Genomic of Agaribacillus aureum.</title>
        <authorList>
            <person name="Wang G."/>
        </authorList>
    </citation>
    <scope>NUCLEOTIDE SEQUENCE</scope>
    <source>
        <strain evidence="1">BMA12</strain>
    </source>
</reference>
<dbReference type="EMBL" id="JAUJEB010000006">
    <property type="protein sequence ID" value="MDN5215511.1"/>
    <property type="molecule type" value="Genomic_DNA"/>
</dbReference>
<accession>A0ABT8LGL5</accession>